<dbReference type="GeneID" id="75069759"/>
<evidence type="ECO:0000313" key="1">
    <source>
        <dbReference type="EMBL" id="MSC51880.1"/>
    </source>
</evidence>
<organism evidence="1 2">
    <name type="scientific">Faecalibacterium prausnitzii</name>
    <dbReference type="NCBI Taxonomy" id="853"/>
    <lineage>
        <taxon>Bacteria</taxon>
        <taxon>Bacillati</taxon>
        <taxon>Bacillota</taxon>
        <taxon>Clostridia</taxon>
        <taxon>Eubacteriales</taxon>
        <taxon>Oscillospiraceae</taxon>
        <taxon>Faecalibacterium</taxon>
    </lineage>
</organism>
<dbReference type="EMBL" id="WKQM01000014">
    <property type="protein sequence ID" value="MSC51880.1"/>
    <property type="molecule type" value="Genomic_DNA"/>
</dbReference>
<name>A0A844DEC4_9FIRM</name>
<reference evidence="1 2" key="1">
    <citation type="journal article" date="2019" name="Nat. Med.">
        <title>A library of human gut bacterial isolates paired with longitudinal multiomics data enables mechanistic microbiome research.</title>
        <authorList>
            <person name="Poyet M."/>
            <person name="Groussin M."/>
            <person name="Gibbons S.M."/>
            <person name="Avila-Pacheco J."/>
            <person name="Jiang X."/>
            <person name="Kearney S.M."/>
            <person name="Perrotta A.R."/>
            <person name="Berdy B."/>
            <person name="Zhao S."/>
            <person name="Lieberman T.D."/>
            <person name="Swanson P.K."/>
            <person name="Smith M."/>
            <person name="Roesemann S."/>
            <person name="Alexander J.E."/>
            <person name="Rich S.A."/>
            <person name="Livny J."/>
            <person name="Vlamakis H."/>
            <person name="Clish C."/>
            <person name="Bullock K."/>
            <person name="Deik A."/>
            <person name="Scott J."/>
            <person name="Pierce K.A."/>
            <person name="Xavier R.J."/>
            <person name="Alm E.J."/>
        </authorList>
    </citation>
    <scope>NUCLEOTIDE SEQUENCE [LARGE SCALE GENOMIC DNA]</scope>
    <source>
        <strain evidence="1 2">BIOML-B1</strain>
    </source>
</reference>
<gene>
    <name evidence="1" type="ORF">GKE10_08180</name>
</gene>
<accession>A0A844DEC4</accession>
<dbReference type="AlphaFoldDB" id="A0A844DEC4"/>
<dbReference type="RefSeq" id="WP_147323021.1">
    <property type="nucleotide sequence ID" value="NZ_CABKNH010000001.1"/>
</dbReference>
<evidence type="ECO:0000313" key="2">
    <source>
        <dbReference type="Proteomes" id="UP000462091"/>
    </source>
</evidence>
<sequence length="187" mass="20860">MSFVSPLSAPGAFPGTPPLPGACILPVAADVSILTHHRLLVKRCRLHPAKNRFPNKGFPQRVKAFAPDRLQKLIPLPAGFIKVSLCGFPTAIPFYACSSVCRELSIKFVRFYKNAISRVFLGRNFKKPLAISVPKWYVVSNKSEAWIHLLFGAATSAPYAPLFLPCYFLHLPSYHLPCLSRKGREKR</sequence>
<dbReference type="Proteomes" id="UP000462091">
    <property type="component" value="Unassembled WGS sequence"/>
</dbReference>
<comment type="caution">
    <text evidence="1">The sequence shown here is derived from an EMBL/GenBank/DDBJ whole genome shotgun (WGS) entry which is preliminary data.</text>
</comment>
<proteinExistence type="predicted"/>
<protein>
    <submittedName>
        <fullName evidence="1">Uncharacterized protein</fullName>
    </submittedName>
</protein>